<dbReference type="PROSITE" id="PS01180">
    <property type="entry name" value="CUB"/>
    <property type="match status" value="1"/>
</dbReference>
<dbReference type="CDD" id="cd00041">
    <property type="entry name" value="CUB"/>
    <property type="match status" value="1"/>
</dbReference>
<accession>A0A1I7X9I6</accession>
<dbReference type="AlphaFoldDB" id="A0A1I7X9I6"/>
<protein>
    <submittedName>
        <fullName evidence="5">CUB domain-containing protein</fullName>
    </submittedName>
</protein>
<dbReference type="WBParaSite" id="Hba_14086">
    <property type="protein sequence ID" value="Hba_14086"/>
    <property type="gene ID" value="Hba_14086"/>
</dbReference>
<dbReference type="Gene3D" id="2.60.120.290">
    <property type="entry name" value="Spermadhesin, CUB domain"/>
    <property type="match status" value="1"/>
</dbReference>
<feature type="domain" description="CUB" evidence="3">
    <location>
        <begin position="9"/>
        <end position="117"/>
    </location>
</feature>
<dbReference type="InterPro" id="IPR000859">
    <property type="entry name" value="CUB_dom"/>
</dbReference>
<sequence>MFSKIYLACGGLISDERGTLTTPGYPNRLIPYVQCTWEMRAEIGYRYLLEFEFLEKNGFYQKRYDGEQLSGCFSDLMYHNGKPSHGSINFRNERMFCDKKSTFISEADLVTLMQVFK</sequence>
<dbReference type="Proteomes" id="UP000095283">
    <property type="component" value="Unplaced"/>
</dbReference>
<evidence type="ECO:0000313" key="4">
    <source>
        <dbReference type="Proteomes" id="UP000095283"/>
    </source>
</evidence>
<dbReference type="Pfam" id="PF00431">
    <property type="entry name" value="CUB"/>
    <property type="match status" value="1"/>
</dbReference>
<dbReference type="SUPFAM" id="SSF49854">
    <property type="entry name" value="Spermadhesin, CUB domain"/>
    <property type="match status" value="1"/>
</dbReference>
<reference evidence="5" key="1">
    <citation type="submission" date="2016-11" db="UniProtKB">
        <authorList>
            <consortium name="WormBaseParasite"/>
        </authorList>
    </citation>
    <scope>IDENTIFICATION</scope>
</reference>
<dbReference type="InterPro" id="IPR035914">
    <property type="entry name" value="Sperma_CUB_dom_sf"/>
</dbReference>
<evidence type="ECO:0000256" key="2">
    <source>
        <dbReference type="PROSITE-ProRule" id="PRU00059"/>
    </source>
</evidence>
<comment type="caution">
    <text evidence="2">Lacks conserved residue(s) required for the propagation of feature annotation.</text>
</comment>
<evidence type="ECO:0000256" key="1">
    <source>
        <dbReference type="ARBA" id="ARBA00023157"/>
    </source>
</evidence>
<evidence type="ECO:0000313" key="5">
    <source>
        <dbReference type="WBParaSite" id="Hba_14086"/>
    </source>
</evidence>
<organism evidence="4 5">
    <name type="scientific">Heterorhabditis bacteriophora</name>
    <name type="common">Entomopathogenic nematode worm</name>
    <dbReference type="NCBI Taxonomy" id="37862"/>
    <lineage>
        <taxon>Eukaryota</taxon>
        <taxon>Metazoa</taxon>
        <taxon>Ecdysozoa</taxon>
        <taxon>Nematoda</taxon>
        <taxon>Chromadorea</taxon>
        <taxon>Rhabditida</taxon>
        <taxon>Rhabditina</taxon>
        <taxon>Rhabditomorpha</taxon>
        <taxon>Strongyloidea</taxon>
        <taxon>Heterorhabditidae</taxon>
        <taxon>Heterorhabditis</taxon>
    </lineage>
</organism>
<keyword evidence="1" id="KW-1015">Disulfide bond</keyword>
<name>A0A1I7X9I6_HETBA</name>
<keyword evidence="4" id="KW-1185">Reference proteome</keyword>
<proteinExistence type="predicted"/>
<evidence type="ECO:0000259" key="3">
    <source>
        <dbReference type="PROSITE" id="PS01180"/>
    </source>
</evidence>